<dbReference type="HAMAP" id="MF_01398">
    <property type="entry name" value="ATP_synth_b_bprime"/>
    <property type="match status" value="1"/>
</dbReference>
<dbReference type="RefSeq" id="WP_188549660.1">
    <property type="nucleotide sequence ID" value="NZ_BMFY01000003.1"/>
</dbReference>
<dbReference type="InterPro" id="IPR005864">
    <property type="entry name" value="ATP_synth_F0_bsu_bac"/>
</dbReference>
<keyword evidence="9 14" id="KW-0406">Ion transport</keyword>
<evidence type="ECO:0000256" key="10">
    <source>
        <dbReference type="ARBA" id="ARBA00023136"/>
    </source>
</evidence>
<gene>
    <name evidence="14 17" type="primary">atpF</name>
    <name evidence="17" type="ORF">GCM10011333_08230</name>
</gene>
<evidence type="ECO:0000256" key="5">
    <source>
        <dbReference type="ARBA" id="ARBA00022547"/>
    </source>
</evidence>
<proteinExistence type="inferred from homology"/>
<reference evidence="17" key="1">
    <citation type="journal article" date="2014" name="Int. J. Syst. Evol. Microbiol.">
        <title>Complete genome sequence of Corynebacterium casei LMG S-19264T (=DSM 44701T), isolated from a smear-ripened cheese.</title>
        <authorList>
            <consortium name="US DOE Joint Genome Institute (JGI-PGF)"/>
            <person name="Walter F."/>
            <person name="Albersmeier A."/>
            <person name="Kalinowski J."/>
            <person name="Ruckert C."/>
        </authorList>
    </citation>
    <scope>NUCLEOTIDE SEQUENCE</scope>
    <source>
        <strain evidence="17">CGMCC 1.12785</strain>
    </source>
</reference>
<evidence type="ECO:0000256" key="7">
    <source>
        <dbReference type="ARBA" id="ARBA00022781"/>
    </source>
</evidence>
<evidence type="ECO:0000256" key="9">
    <source>
        <dbReference type="ARBA" id="ARBA00023065"/>
    </source>
</evidence>
<dbReference type="GO" id="GO:0046961">
    <property type="term" value="F:proton-transporting ATPase activity, rotational mechanism"/>
    <property type="evidence" value="ECO:0007669"/>
    <property type="project" value="TreeGrafter"/>
</dbReference>
<dbReference type="Pfam" id="PF00430">
    <property type="entry name" value="ATP-synt_B"/>
    <property type="match status" value="1"/>
</dbReference>
<dbReference type="InterPro" id="IPR028987">
    <property type="entry name" value="ATP_synth_B-like_membr_sf"/>
</dbReference>
<reference evidence="17" key="2">
    <citation type="submission" date="2020-09" db="EMBL/GenBank/DDBJ databases">
        <authorList>
            <person name="Sun Q."/>
            <person name="Zhou Y."/>
        </authorList>
    </citation>
    <scope>NUCLEOTIDE SEQUENCE</scope>
    <source>
        <strain evidence="17">CGMCC 1.12785</strain>
    </source>
</reference>
<dbReference type="InterPro" id="IPR050059">
    <property type="entry name" value="ATP_synthase_B_chain"/>
</dbReference>
<keyword evidence="6 14" id="KW-0812">Transmembrane</keyword>
<evidence type="ECO:0000313" key="18">
    <source>
        <dbReference type="Proteomes" id="UP000616114"/>
    </source>
</evidence>
<dbReference type="Gene3D" id="1.20.5.620">
    <property type="entry name" value="F1F0 ATP synthase subunit B, membrane domain"/>
    <property type="match status" value="1"/>
</dbReference>
<evidence type="ECO:0000256" key="15">
    <source>
        <dbReference type="RuleBase" id="RU003848"/>
    </source>
</evidence>
<name>A0A8J2XJM6_9MICO</name>
<dbReference type="PANTHER" id="PTHR33445">
    <property type="entry name" value="ATP SYNTHASE SUBUNIT B', CHLOROPLASTIC"/>
    <property type="match status" value="1"/>
</dbReference>
<dbReference type="CDD" id="cd06503">
    <property type="entry name" value="ATP-synt_Fo_b"/>
    <property type="match status" value="1"/>
</dbReference>
<evidence type="ECO:0000256" key="11">
    <source>
        <dbReference type="ARBA" id="ARBA00023310"/>
    </source>
</evidence>
<evidence type="ECO:0000256" key="3">
    <source>
        <dbReference type="ARBA" id="ARBA00022448"/>
    </source>
</evidence>
<dbReference type="GO" id="GO:0045259">
    <property type="term" value="C:proton-transporting ATP synthase complex"/>
    <property type="evidence" value="ECO:0007669"/>
    <property type="project" value="UniProtKB-KW"/>
</dbReference>
<keyword evidence="5 14" id="KW-0138">CF(0)</keyword>
<evidence type="ECO:0000256" key="16">
    <source>
        <dbReference type="SAM" id="Coils"/>
    </source>
</evidence>
<dbReference type="AlphaFoldDB" id="A0A8J2XJM6"/>
<comment type="function">
    <text evidence="12 14">F(1)F(0) ATP synthase produces ATP from ADP in the presence of a proton or sodium gradient. F-type ATPases consist of two structural domains, F(1) containing the extramembraneous catalytic core and F(0) containing the membrane proton channel, linked together by a central stalk and a peripheral stalk. During catalysis, ATP synthesis in the catalytic domain of F(1) is coupled via a rotary mechanism of the central stalk subunits to proton translocation.</text>
</comment>
<keyword evidence="3 14" id="KW-0813">Transport</keyword>
<comment type="subunit">
    <text evidence="13 14">F-type ATPases have 2 components, F(1) - the catalytic core - and F(0) - the membrane proton channel. F(1) has five subunits: alpha(3), beta(3), gamma(1), delta(1), epsilon(1). F(0) has three main subunits: a(1), b(2) and c(10-14). The alpha and beta chains form an alternating ring which encloses part of the gamma chain. F(1) is attached to F(0) by a central stalk formed by the gamma and epsilon chains, while a peripheral stalk is formed by the delta and b chains.</text>
</comment>
<keyword evidence="18" id="KW-1185">Reference proteome</keyword>
<dbReference type="GO" id="GO:0005886">
    <property type="term" value="C:plasma membrane"/>
    <property type="evidence" value="ECO:0007669"/>
    <property type="project" value="UniProtKB-SubCell"/>
</dbReference>
<keyword evidence="10 14" id="KW-0472">Membrane</keyword>
<evidence type="ECO:0000256" key="14">
    <source>
        <dbReference type="HAMAP-Rule" id="MF_01398"/>
    </source>
</evidence>
<evidence type="ECO:0000256" key="12">
    <source>
        <dbReference type="ARBA" id="ARBA00025198"/>
    </source>
</evidence>
<feature type="coiled-coil region" evidence="16">
    <location>
        <begin position="63"/>
        <end position="104"/>
    </location>
</feature>
<dbReference type="NCBIfam" id="TIGR01144">
    <property type="entry name" value="ATP_synt_b"/>
    <property type="match status" value="1"/>
</dbReference>
<dbReference type="PANTHER" id="PTHR33445:SF1">
    <property type="entry name" value="ATP SYNTHASE SUBUNIT B"/>
    <property type="match status" value="1"/>
</dbReference>
<comment type="function">
    <text evidence="14">Component of the F(0) channel, it forms part of the peripheral stalk, linking F(1) to F(0).</text>
</comment>
<protein>
    <recommendedName>
        <fullName evidence="14">ATP synthase subunit b</fullName>
    </recommendedName>
    <alternativeName>
        <fullName evidence="14">ATP synthase F(0) sector subunit b</fullName>
    </alternativeName>
    <alternativeName>
        <fullName evidence="14">ATPase subunit I</fullName>
    </alternativeName>
    <alternativeName>
        <fullName evidence="14">F-type ATPase subunit b</fullName>
        <shortName evidence="14">F-ATPase subunit b</shortName>
    </alternativeName>
</protein>
<evidence type="ECO:0000256" key="1">
    <source>
        <dbReference type="ARBA" id="ARBA00004162"/>
    </source>
</evidence>
<comment type="caution">
    <text evidence="17">The sequence shown here is derived from an EMBL/GenBank/DDBJ whole genome shotgun (WGS) entry which is preliminary data.</text>
</comment>
<keyword evidence="7 14" id="KW-0375">Hydrogen ion transport</keyword>
<dbReference type="EMBL" id="BMFY01000003">
    <property type="protein sequence ID" value="GGA07800.1"/>
    <property type="molecule type" value="Genomic_DNA"/>
</dbReference>
<keyword evidence="4 14" id="KW-1003">Cell membrane</keyword>
<accession>A0A8J2XJM6</accession>
<sequence>MTSVHIAAGGDDISGADLFFPPLYDIVWSAVVIAIVFFAFWKWILPSFKRVLDERAEKIQGGIEKAERVQAEADAALAEYQQQLAEGRAEAARLRAEAQEEGKQIIAELKAQANAEAERITQAAHAQIEAERQQALVSLRQDVGELATELASRIVGETLADDARAAAVVDRFIADLEASQASGAAAKE</sequence>
<dbReference type="Proteomes" id="UP000616114">
    <property type="component" value="Unassembled WGS sequence"/>
</dbReference>
<dbReference type="GO" id="GO:0046933">
    <property type="term" value="F:proton-transporting ATP synthase activity, rotational mechanism"/>
    <property type="evidence" value="ECO:0007669"/>
    <property type="project" value="UniProtKB-UniRule"/>
</dbReference>
<evidence type="ECO:0000256" key="8">
    <source>
        <dbReference type="ARBA" id="ARBA00022989"/>
    </source>
</evidence>
<dbReference type="NCBIfam" id="NF004412">
    <property type="entry name" value="PRK05759.1-3"/>
    <property type="match status" value="1"/>
</dbReference>
<dbReference type="InterPro" id="IPR002146">
    <property type="entry name" value="ATP_synth_b/b'su_bac/chlpt"/>
</dbReference>
<comment type="similarity">
    <text evidence="2 14 15">Belongs to the ATPase B chain family.</text>
</comment>
<feature type="transmembrane region" description="Helical" evidence="14">
    <location>
        <begin position="26"/>
        <end position="45"/>
    </location>
</feature>
<comment type="subcellular location">
    <subcellularLocation>
        <location evidence="1 14">Cell membrane</location>
        <topology evidence="1 14">Single-pass membrane protein</topology>
    </subcellularLocation>
</comment>
<evidence type="ECO:0000313" key="17">
    <source>
        <dbReference type="EMBL" id="GGA07800.1"/>
    </source>
</evidence>
<organism evidence="17 18">
    <name type="scientific">Sediminivirga luteola</name>
    <dbReference type="NCBI Taxonomy" id="1774748"/>
    <lineage>
        <taxon>Bacteria</taxon>
        <taxon>Bacillati</taxon>
        <taxon>Actinomycetota</taxon>
        <taxon>Actinomycetes</taxon>
        <taxon>Micrococcales</taxon>
        <taxon>Brevibacteriaceae</taxon>
        <taxon>Sediminivirga</taxon>
    </lineage>
</organism>
<evidence type="ECO:0000256" key="13">
    <source>
        <dbReference type="ARBA" id="ARBA00025830"/>
    </source>
</evidence>
<evidence type="ECO:0000256" key="4">
    <source>
        <dbReference type="ARBA" id="ARBA00022475"/>
    </source>
</evidence>
<keyword evidence="8 14" id="KW-1133">Transmembrane helix</keyword>
<dbReference type="SUPFAM" id="SSF81573">
    <property type="entry name" value="F1F0 ATP synthase subunit B, membrane domain"/>
    <property type="match status" value="1"/>
</dbReference>
<evidence type="ECO:0000256" key="6">
    <source>
        <dbReference type="ARBA" id="ARBA00022692"/>
    </source>
</evidence>
<keyword evidence="11 14" id="KW-0066">ATP synthesis</keyword>
<evidence type="ECO:0000256" key="2">
    <source>
        <dbReference type="ARBA" id="ARBA00005513"/>
    </source>
</evidence>
<keyword evidence="16" id="KW-0175">Coiled coil</keyword>